<dbReference type="SUPFAM" id="SSF51445">
    <property type="entry name" value="(Trans)glycosidases"/>
    <property type="match status" value="1"/>
</dbReference>
<evidence type="ECO:0008006" key="3">
    <source>
        <dbReference type="Google" id="ProtNLM"/>
    </source>
</evidence>
<gene>
    <name evidence="1" type="ORF">IRI77_09880</name>
</gene>
<dbReference type="EMBL" id="CP063849">
    <property type="protein sequence ID" value="QOY91961.1"/>
    <property type="molecule type" value="Genomic_DNA"/>
</dbReference>
<keyword evidence="2" id="KW-1185">Reference proteome</keyword>
<reference evidence="1 2" key="1">
    <citation type="submission" date="2020-10" db="EMBL/GenBank/DDBJ databases">
        <title>Complete genome sequence of Paludibaculum fermentans P105T, a facultatively anaerobic acidobacterium capable of dissimilatory Fe(III) reduction.</title>
        <authorList>
            <person name="Dedysh S.N."/>
            <person name="Beletsky A.V."/>
            <person name="Kulichevskaya I.S."/>
            <person name="Mardanov A.V."/>
            <person name="Ravin N.V."/>
        </authorList>
    </citation>
    <scope>NUCLEOTIDE SEQUENCE [LARGE SCALE GENOMIC DNA]</scope>
    <source>
        <strain evidence="1 2">P105</strain>
    </source>
</reference>
<dbReference type="Proteomes" id="UP000593892">
    <property type="component" value="Chromosome"/>
</dbReference>
<name>A0A7S7NY84_PALFE</name>
<dbReference type="Gene3D" id="3.20.20.70">
    <property type="entry name" value="Aldolase class I"/>
    <property type="match status" value="1"/>
</dbReference>
<organism evidence="1 2">
    <name type="scientific">Paludibaculum fermentans</name>
    <dbReference type="NCBI Taxonomy" id="1473598"/>
    <lineage>
        <taxon>Bacteria</taxon>
        <taxon>Pseudomonadati</taxon>
        <taxon>Acidobacteriota</taxon>
        <taxon>Terriglobia</taxon>
        <taxon>Bryobacterales</taxon>
        <taxon>Bryobacteraceae</taxon>
        <taxon>Paludibaculum</taxon>
    </lineage>
</organism>
<proteinExistence type="predicted"/>
<protein>
    <recommendedName>
        <fullName evidence="3">Alpha-galactosidase</fullName>
    </recommendedName>
</protein>
<evidence type="ECO:0000313" key="2">
    <source>
        <dbReference type="Proteomes" id="UP000593892"/>
    </source>
</evidence>
<sequence>MPICIEAPRAPLLRVHLRWRARVPVTWRVLNEQWERSYGDLEWRGLLGERILPWYFLAFDGRATHGYGVATGGNTFAFWQADPEGISLWLDVRNGGGAVQLGQRILEAAVVRLRKGTSGQSAFEAARQFCRVLCPKPRLAPAPTYGANNWYYAYGQNCSAAAILRDSEILKELSPSGGNRPFMVIDDGWQPTNTAGPWERGNAGFPDMAKLAADMKNLGVRPGIWTRPLYTTEAIPENARLRGSSKGHGFTIDPTVPEMAELIRQDTRRVASWGYELIKHDYSSYDLTGRWGFAMGAELTDAGWHFADRSRTNAEVVLAFYRSLREAAGSALLIGCNTFGHLGAGLFEIQRIGDDTSGRDFHRTRRMGVNTLAFRATQQDTFFGADADCVPITPEVPWALTARWLDLVARSGTPLFVSADPRTLTPEVKIAVKAALASAARKQPLAEPLDWMETTTPGRWRIQGKVVEYDWYGPEGGTPFPR</sequence>
<dbReference type="InterPro" id="IPR017853">
    <property type="entry name" value="GH"/>
</dbReference>
<dbReference type="AlphaFoldDB" id="A0A7S7NY84"/>
<dbReference type="KEGG" id="pfer:IRI77_09880"/>
<evidence type="ECO:0000313" key="1">
    <source>
        <dbReference type="EMBL" id="QOY91961.1"/>
    </source>
</evidence>
<accession>A0A7S7NY84</accession>
<dbReference type="InterPro" id="IPR013785">
    <property type="entry name" value="Aldolase_TIM"/>
</dbReference>